<dbReference type="Proteomes" id="UP000012024">
    <property type="component" value="Unassembled WGS sequence"/>
</dbReference>
<reference evidence="3 4" key="1">
    <citation type="submission" date="2012-12" db="EMBL/GenBank/DDBJ databases">
        <title>Genome assembly of Formosa sp. AK20.</title>
        <authorList>
            <person name="Kumar R."/>
            <person name="Khatri I."/>
            <person name="Vaidya B."/>
            <person name="Subramanian S."/>
            <person name="Pinnaka A."/>
        </authorList>
    </citation>
    <scope>NUCLEOTIDE SEQUENCE [LARGE SCALE GENOMIC DNA]</scope>
    <source>
        <strain evidence="3 4">AK20</strain>
    </source>
</reference>
<dbReference type="Gene3D" id="3.40.1440.10">
    <property type="entry name" value="GIY-YIG endonuclease"/>
    <property type="match status" value="1"/>
</dbReference>
<dbReference type="AlphaFoldDB" id="M7MKV0"/>
<dbReference type="CDD" id="cd10448">
    <property type="entry name" value="GIY-YIG_unchar_3"/>
    <property type="match status" value="1"/>
</dbReference>
<dbReference type="SUPFAM" id="SSF82771">
    <property type="entry name" value="GIY-YIG endonuclease"/>
    <property type="match status" value="1"/>
</dbReference>
<dbReference type="eggNOG" id="COG2827">
    <property type="taxonomic scope" value="Bacteria"/>
</dbReference>
<dbReference type="GeneID" id="98641105"/>
<proteinExistence type="inferred from homology"/>
<dbReference type="OrthoDB" id="9807770at2"/>
<accession>M7MKV0</accession>
<dbReference type="RefSeq" id="WP_007648669.1">
    <property type="nucleotide sequence ID" value="NZ_ANLA01000007.1"/>
</dbReference>
<dbReference type="PATRIC" id="fig|1137281.3.peg.1203"/>
<dbReference type="InterPro" id="IPR035901">
    <property type="entry name" value="GIY-YIG_endonuc_sf"/>
</dbReference>
<comment type="caution">
    <text evidence="3">The sequence shown here is derived from an EMBL/GenBank/DDBJ whole genome shotgun (WGS) entry which is preliminary data.</text>
</comment>
<dbReference type="PANTHER" id="PTHR34477">
    <property type="entry name" value="UPF0213 PROTEIN YHBQ"/>
    <property type="match status" value="1"/>
</dbReference>
<keyword evidence="4" id="KW-1185">Reference proteome</keyword>
<feature type="domain" description="GIY-YIG" evidence="2">
    <location>
        <begin position="7"/>
        <end position="85"/>
    </location>
</feature>
<name>M7MKV0_9FLAO</name>
<protein>
    <submittedName>
        <fullName evidence="3">Excinuclease ABC</fullName>
    </submittedName>
</protein>
<evidence type="ECO:0000313" key="3">
    <source>
        <dbReference type="EMBL" id="EMQ95520.1"/>
    </source>
</evidence>
<dbReference type="PANTHER" id="PTHR34477:SF5">
    <property type="entry name" value="BSL5627 PROTEIN"/>
    <property type="match status" value="1"/>
</dbReference>
<sequence>MKTKGSHNYYVYILTNKSKTVLYTGVTNNLKERLYAHTNPLPFSKAFTAKYKCFFLIYYEHFFEVDEAIEREKQIKGWLRIKKEELIATKNPEWRFLNDDV</sequence>
<evidence type="ECO:0000313" key="4">
    <source>
        <dbReference type="Proteomes" id="UP000012024"/>
    </source>
</evidence>
<gene>
    <name evidence="3" type="ORF">D778_02614</name>
</gene>
<dbReference type="SMART" id="SM00465">
    <property type="entry name" value="GIYc"/>
    <property type="match status" value="1"/>
</dbReference>
<evidence type="ECO:0000256" key="1">
    <source>
        <dbReference type="ARBA" id="ARBA00007435"/>
    </source>
</evidence>
<organism evidence="3 4">
    <name type="scientific">Xanthomarina gelatinilytica</name>
    <dbReference type="NCBI Taxonomy" id="1137281"/>
    <lineage>
        <taxon>Bacteria</taxon>
        <taxon>Pseudomonadati</taxon>
        <taxon>Bacteroidota</taxon>
        <taxon>Flavobacteriia</taxon>
        <taxon>Flavobacteriales</taxon>
        <taxon>Flavobacteriaceae</taxon>
        <taxon>Xanthomarina</taxon>
    </lineage>
</organism>
<dbReference type="EMBL" id="ANLA01000007">
    <property type="protein sequence ID" value="EMQ95520.1"/>
    <property type="molecule type" value="Genomic_DNA"/>
</dbReference>
<dbReference type="PROSITE" id="PS50164">
    <property type="entry name" value="GIY_YIG"/>
    <property type="match status" value="1"/>
</dbReference>
<comment type="similarity">
    <text evidence="1">Belongs to the UPF0213 family.</text>
</comment>
<evidence type="ECO:0000259" key="2">
    <source>
        <dbReference type="PROSITE" id="PS50164"/>
    </source>
</evidence>
<dbReference type="InterPro" id="IPR050190">
    <property type="entry name" value="UPF0213_domain"/>
</dbReference>
<dbReference type="Pfam" id="PF01541">
    <property type="entry name" value="GIY-YIG"/>
    <property type="match status" value="1"/>
</dbReference>
<dbReference type="InterPro" id="IPR000305">
    <property type="entry name" value="GIY-YIG_endonuc"/>
</dbReference>